<keyword evidence="4" id="KW-1185">Reference proteome</keyword>
<dbReference type="GO" id="GO:0008235">
    <property type="term" value="F:metalloexopeptidase activity"/>
    <property type="evidence" value="ECO:0007669"/>
    <property type="project" value="InterPro"/>
</dbReference>
<name>A0A259TZL5_9BACT</name>
<dbReference type="InterPro" id="IPR018247">
    <property type="entry name" value="EF_Hand_1_Ca_BS"/>
</dbReference>
<dbReference type="PROSITE" id="PS00018">
    <property type="entry name" value="EF_HAND_1"/>
    <property type="match status" value="1"/>
</dbReference>
<dbReference type="Pfam" id="PF04389">
    <property type="entry name" value="Peptidase_M28"/>
    <property type="match status" value="1"/>
</dbReference>
<dbReference type="Gene3D" id="3.40.630.10">
    <property type="entry name" value="Zn peptidases"/>
    <property type="match status" value="1"/>
</dbReference>
<organism evidence="3 4">
    <name type="scientific">Rubricoccus marinus</name>
    <dbReference type="NCBI Taxonomy" id="716817"/>
    <lineage>
        <taxon>Bacteria</taxon>
        <taxon>Pseudomonadati</taxon>
        <taxon>Rhodothermota</taxon>
        <taxon>Rhodothermia</taxon>
        <taxon>Rhodothermales</taxon>
        <taxon>Rubricoccaceae</taxon>
        <taxon>Rubricoccus</taxon>
    </lineage>
</organism>
<comment type="caution">
    <text evidence="3">The sequence shown here is derived from an EMBL/GenBank/DDBJ whole genome shotgun (WGS) entry which is preliminary data.</text>
</comment>
<dbReference type="PANTHER" id="PTHR12147">
    <property type="entry name" value="METALLOPEPTIDASE M28 FAMILY MEMBER"/>
    <property type="match status" value="1"/>
</dbReference>
<dbReference type="AlphaFoldDB" id="A0A259TZL5"/>
<evidence type="ECO:0000259" key="2">
    <source>
        <dbReference type="PROSITE" id="PS50222"/>
    </source>
</evidence>
<dbReference type="Proteomes" id="UP000216446">
    <property type="component" value="Unassembled WGS sequence"/>
</dbReference>
<dbReference type="OrthoDB" id="1521787at2"/>
<feature type="chain" id="PRO_5012446824" description="EF-hand domain-containing protein" evidence="1">
    <location>
        <begin position="22"/>
        <end position="524"/>
    </location>
</feature>
<feature type="domain" description="EF-hand" evidence="2">
    <location>
        <begin position="314"/>
        <end position="349"/>
    </location>
</feature>
<dbReference type="InParanoid" id="A0A259TZL5"/>
<dbReference type="RefSeq" id="WP_094548295.1">
    <property type="nucleotide sequence ID" value="NZ_MQWB01000001.1"/>
</dbReference>
<dbReference type="InterPro" id="IPR007484">
    <property type="entry name" value="Peptidase_M28"/>
</dbReference>
<evidence type="ECO:0000313" key="3">
    <source>
        <dbReference type="EMBL" id="OZC03199.1"/>
    </source>
</evidence>
<accession>A0A259TZL5</accession>
<sequence length="524" mass="56791">MTHRFALAALGLALLAPEAIAQTPDAAEDPALVQRYQATITPAELAGHLYVYADDYMAGRDTGEPGQRFAATYLAGQYATMGVTPMGTAEATNYGVDGYRQPFMLDNKRMVSMNYSVTRGGAEIMTGAIPLAGDAMLNLIPFRGEITDASPAPLVWAGDGSDVDDLDVRDAYVMFAVTDQASMMPTAQKFMDMGARAVVLPASPTVDRFQRMASGLTRGRLALPSPEASGDDPVILLTGLDVASMMVGKEGMTAEDFTAMEAGPTGAMISVSIEYENNQVETENVVAMVEGSDPLLKDEFVIISAHLDHVGTRDVEEGEDGIFNGADDDGSGTISILEIAEAFQTAAADGNGPRRSILFLHVTGEEKGLLGSAYFADMEPLVPLEQTVANLNIDMIGRYDPERRFDTTDYVYIIGGDLISQDISDWNETVNDVTGTELLLSDRFNSPDDPNQFFRRSDHWNFGKHDIPFIFYFTGTHEDYHAVGDSPDKIDYDRMAKISRLVFGTAWHIANTDERPAVSGVGFN</sequence>
<dbReference type="EMBL" id="MQWB01000001">
    <property type="protein sequence ID" value="OZC03199.1"/>
    <property type="molecule type" value="Genomic_DNA"/>
</dbReference>
<protein>
    <recommendedName>
        <fullName evidence="2">EF-hand domain-containing protein</fullName>
    </recommendedName>
</protein>
<evidence type="ECO:0000313" key="4">
    <source>
        <dbReference type="Proteomes" id="UP000216446"/>
    </source>
</evidence>
<dbReference type="InterPro" id="IPR045175">
    <property type="entry name" value="M28_fam"/>
</dbReference>
<evidence type="ECO:0000256" key="1">
    <source>
        <dbReference type="SAM" id="SignalP"/>
    </source>
</evidence>
<reference evidence="3 4" key="1">
    <citation type="submission" date="2016-11" db="EMBL/GenBank/DDBJ databases">
        <title>Study of marine rhodopsin-containing bacteria.</title>
        <authorList>
            <person name="Yoshizawa S."/>
            <person name="Kumagai Y."/>
            <person name="Kogure K."/>
        </authorList>
    </citation>
    <scope>NUCLEOTIDE SEQUENCE [LARGE SCALE GENOMIC DNA]</scope>
    <source>
        <strain evidence="3 4">SG-29</strain>
    </source>
</reference>
<dbReference type="PROSITE" id="PS50222">
    <property type="entry name" value="EF_HAND_2"/>
    <property type="match status" value="1"/>
</dbReference>
<gene>
    <name evidence="3" type="ORF">BSZ36_09565</name>
</gene>
<dbReference type="GO" id="GO:0006508">
    <property type="term" value="P:proteolysis"/>
    <property type="evidence" value="ECO:0007669"/>
    <property type="project" value="InterPro"/>
</dbReference>
<proteinExistence type="predicted"/>
<dbReference type="PANTHER" id="PTHR12147:SF26">
    <property type="entry name" value="PEPTIDASE M28 DOMAIN-CONTAINING PROTEIN"/>
    <property type="match status" value="1"/>
</dbReference>
<keyword evidence="1" id="KW-0732">Signal</keyword>
<dbReference type="SUPFAM" id="SSF53187">
    <property type="entry name" value="Zn-dependent exopeptidases"/>
    <property type="match status" value="1"/>
</dbReference>
<dbReference type="InterPro" id="IPR002048">
    <property type="entry name" value="EF_hand_dom"/>
</dbReference>
<feature type="signal peptide" evidence="1">
    <location>
        <begin position="1"/>
        <end position="21"/>
    </location>
</feature>
<dbReference type="GO" id="GO:0005509">
    <property type="term" value="F:calcium ion binding"/>
    <property type="evidence" value="ECO:0007669"/>
    <property type="project" value="InterPro"/>
</dbReference>